<dbReference type="Pfam" id="PF00085">
    <property type="entry name" value="Thioredoxin"/>
    <property type="match status" value="1"/>
</dbReference>
<dbReference type="GO" id="GO:0000140">
    <property type="term" value="F:acylglycerone-phosphate reductase (NADP+) activity"/>
    <property type="evidence" value="ECO:0007669"/>
    <property type="project" value="TreeGrafter"/>
</dbReference>
<dbReference type="EMBL" id="JAPDRK010000020">
    <property type="protein sequence ID" value="KAJ9603913.1"/>
    <property type="molecule type" value="Genomic_DNA"/>
</dbReference>
<dbReference type="GO" id="GO:0006654">
    <property type="term" value="P:phosphatidic acid biosynthetic process"/>
    <property type="evidence" value="ECO:0007669"/>
    <property type="project" value="TreeGrafter"/>
</dbReference>
<dbReference type="InterPro" id="IPR002347">
    <property type="entry name" value="SDR_fam"/>
</dbReference>
<dbReference type="PRINTS" id="PR00080">
    <property type="entry name" value="SDRFAMILY"/>
</dbReference>
<protein>
    <recommendedName>
        <fullName evidence="4">Thioredoxin domain-containing protein</fullName>
    </recommendedName>
</protein>
<keyword evidence="2" id="KW-0560">Oxidoreductase</keyword>
<dbReference type="CDD" id="cd02947">
    <property type="entry name" value="TRX_family"/>
    <property type="match status" value="1"/>
</dbReference>
<dbReference type="GO" id="GO:0004806">
    <property type="term" value="F:triacylglycerol lipase activity"/>
    <property type="evidence" value="ECO:0007669"/>
    <property type="project" value="TreeGrafter"/>
</dbReference>
<dbReference type="SUPFAM" id="SSF52833">
    <property type="entry name" value="Thioredoxin-like"/>
    <property type="match status" value="1"/>
</dbReference>
<organism evidence="5 6">
    <name type="scientific">Cladophialophora chaetospira</name>
    <dbReference type="NCBI Taxonomy" id="386627"/>
    <lineage>
        <taxon>Eukaryota</taxon>
        <taxon>Fungi</taxon>
        <taxon>Dikarya</taxon>
        <taxon>Ascomycota</taxon>
        <taxon>Pezizomycotina</taxon>
        <taxon>Eurotiomycetes</taxon>
        <taxon>Chaetothyriomycetidae</taxon>
        <taxon>Chaetothyriales</taxon>
        <taxon>Herpotrichiellaceae</taxon>
        <taxon>Cladophialophora</taxon>
    </lineage>
</organism>
<dbReference type="InterPro" id="IPR013766">
    <property type="entry name" value="Thioredoxin_domain"/>
</dbReference>
<evidence type="ECO:0000256" key="3">
    <source>
        <dbReference type="RuleBase" id="RU000363"/>
    </source>
</evidence>
<gene>
    <name evidence="5" type="ORF">H2200_011435</name>
</gene>
<dbReference type="GO" id="GO:0005783">
    <property type="term" value="C:endoplasmic reticulum"/>
    <property type="evidence" value="ECO:0007669"/>
    <property type="project" value="TreeGrafter"/>
</dbReference>
<evidence type="ECO:0000256" key="1">
    <source>
        <dbReference type="ARBA" id="ARBA00006484"/>
    </source>
</evidence>
<dbReference type="Proteomes" id="UP001172673">
    <property type="component" value="Unassembled WGS sequence"/>
</dbReference>
<dbReference type="PROSITE" id="PS51352">
    <property type="entry name" value="THIOREDOXIN_2"/>
    <property type="match status" value="1"/>
</dbReference>
<dbReference type="GO" id="GO:0019433">
    <property type="term" value="P:triglyceride catabolic process"/>
    <property type="evidence" value="ECO:0007669"/>
    <property type="project" value="TreeGrafter"/>
</dbReference>
<feature type="domain" description="Thioredoxin" evidence="4">
    <location>
        <begin position="1"/>
        <end position="114"/>
    </location>
</feature>
<dbReference type="PRINTS" id="PR00081">
    <property type="entry name" value="GDHRDH"/>
</dbReference>
<comment type="similarity">
    <text evidence="1 3">Belongs to the short-chain dehydrogenases/reductases (SDR) family.</text>
</comment>
<proteinExistence type="inferred from homology"/>
<reference evidence="5" key="1">
    <citation type="submission" date="2022-10" db="EMBL/GenBank/DDBJ databases">
        <title>Culturing micro-colonial fungi from biological soil crusts in the Mojave desert and describing Neophaeococcomyces mojavensis, and introducing the new genera and species Taxawa tesnikishii.</title>
        <authorList>
            <person name="Kurbessoian T."/>
            <person name="Stajich J.E."/>
        </authorList>
    </citation>
    <scope>NUCLEOTIDE SEQUENCE</scope>
    <source>
        <strain evidence="5">TK_41</strain>
    </source>
</reference>
<dbReference type="InterPro" id="IPR036249">
    <property type="entry name" value="Thioredoxin-like_sf"/>
</dbReference>
<evidence type="ECO:0000313" key="5">
    <source>
        <dbReference type="EMBL" id="KAJ9603913.1"/>
    </source>
</evidence>
<dbReference type="PANTHER" id="PTHR44169">
    <property type="entry name" value="NADPH-DEPENDENT 1-ACYLDIHYDROXYACETONE PHOSPHATE REDUCTASE"/>
    <property type="match status" value="1"/>
</dbReference>
<evidence type="ECO:0000259" key="4">
    <source>
        <dbReference type="PROSITE" id="PS51352"/>
    </source>
</evidence>
<dbReference type="Pfam" id="PF00106">
    <property type="entry name" value="adh_short"/>
    <property type="match status" value="1"/>
</dbReference>
<name>A0AA38WZE4_9EURO</name>
<evidence type="ECO:0000313" key="6">
    <source>
        <dbReference type="Proteomes" id="UP001172673"/>
    </source>
</evidence>
<accession>A0AA38WZE4</accession>
<sequence>MSYGTIANRQDFQTALELTEEDKRLLVVWCHATWCGECKQIKPTIDAMTQELGEDRSVYWFKMNIEEATAVCDEYGISDTPVFMIFRSGDFLPETKVMGMATERLKREIQKLLPENAKFEPSPSSAELVQMTPETKTVLITGCSAGGLGDGLAESFRDKGYHVFATARTPSKISKSLTEAPNVTILTLDVLSSEAIAAAVENVTKITGGKLDVLVNNSGTLMVMPGLDISIEEAKKTFDTNFWAYLAMIQAFAPLLIKVNGAIVNNTSASGVVPFGSFMSVYNSSKAAAILGSETWRLELAPLGVRTLTLVTTGVKSNSFANLELPKIPEGSYYRGLQGYIEEQSDGRLQANGITGKQFGDRVVREVERGTTGKFWVGGGAASARYGVKLLPGWLMDMLLASLFPYAKLLKQQANSKE</sequence>
<dbReference type="GO" id="GO:0005811">
    <property type="term" value="C:lipid droplet"/>
    <property type="evidence" value="ECO:0007669"/>
    <property type="project" value="TreeGrafter"/>
</dbReference>
<dbReference type="InterPro" id="IPR036291">
    <property type="entry name" value="NAD(P)-bd_dom_sf"/>
</dbReference>
<dbReference type="AlphaFoldDB" id="A0AA38WZE4"/>
<keyword evidence="6" id="KW-1185">Reference proteome</keyword>
<dbReference type="Gene3D" id="3.40.50.720">
    <property type="entry name" value="NAD(P)-binding Rossmann-like Domain"/>
    <property type="match status" value="1"/>
</dbReference>
<dbReference type="PANTHER" id="PTHR44169:SF6">
    <property type="entry name" value="NADPH-DEPENDENT 1-ACYLDIHYDROXYACETONE PHOSPHATE REDUCTASE"/>
    <property type="match status" value="1"/>
</dbReference>
<dbReference type="Gene3D" id="3.40.30.10">
    <property type="entry name" value="Glutaredoxin"/>
    <property type="match status" value="1"/>
</dbReference>
<dbReference type="SUPFAM" id="SSF51735">
    <property type="entry name" value="NAD(P)-binding Rossmann-fold domains"/>
    <property type="match status" value="1"/>
</dbReference>
<comment type="caution">
    <text evidence="5">The sequence shown here is derived from an EMBL/GenBank/DDBJ whole genome shotgun (WGS) entry which is preliminary data.</text>
</comment>
<evidence type="ECO:0000256" key="2">
    <source>
        <dbReference type="ARBA" id="ARBA00023002"/>
    </source>
</evidence>